<evidence type="ECO:0000256" key="9">
    <source>
        <dbReference type="PROSITE-ProRule" id="PRU00196"/>
    </source>
</evidence>
<evidence type="ECO:0000256" key="4">
    <source>
        <dbReference type="ARBA" id="ARBA00022737"/>
    </source>
</evidence>
<evidence type="ECO:0000256" key="2">
    <source>
        <dbReference type="ARBA" id="ARBA00022692"/>
    </source>
</evidence>
<dbReference type="Pfam" id="PF00530">
    <property type="entry name" value="SRCR"/>
    <property type="match status" value="4"/>
</dbReference>
<feature type="domain" description="SRCR" evidence="10">
    <location>
        <begin position="1"/>
        <end position="87"/>
    </location>
</feature>
<gene>
    <name evidence="11" type="ORF">GBAR_LOCUS26564</name>
</gene>
<evidence type="ECO:0000256" key="6">
    <source>
        <dbReference type="ARBA" id="ARBA00023136"/>
    </source>
</evidence>
<dbReference type="SUPFAM" id="SSF56487">
    <property type="entry name" value="SRCR-like"/>
    <property type="match status" value="4"/>
</dbReference>
<evidence type="ECO:0000256" key="8">
    <source>
        <dbReference type="ARBA" id="ARBA00023180"/>
    </source>
</evidence>
<name>A0AA35X8F3_GEOBA</name>
<keyword evidence="6" id="KW-0472">Membrane</keyword>
<feature type="non-terminal residue" evidence="11">
    <location>
        <position position="1"/>
    </location>
</feature>
<dbReference type="InterPro" id="IPR036772">
    <property type="entry name" value="SRCR-like_dom_sf"/>
</dbReference>
<evidence type="ECO:0000259" key="10">
    <source>
        <dbReference type="PROSITE" id="PS50287"/>
    </source>
</evidence>
<keyword evidence="5" id="KW-1133">Transmembrane helix</keyword>
<keyword evidence="3" id="KW-0732">Signal</keyword>
<dbReference type="FunFam" id="3.10.250.10:FF:000016">
    <property type="entry name" value="Scavenger receptor cysteine-rich protein type 12"/>
    <property type="match status" value="1"/>
</dbReference>
<proteinExistence type="predicted"/>
<protein>
    <submittedName>
        <fullName evidence="11">Scavenger receptor cysteine-rich domain superfamily protein</fullName>
    </submittedName>
</protein>
<feature type="domain" description="SRCR" evidence="10">
    <location>
        <begin position="96"/>
        <end position="203"/>
    </location>
</feature>
<evidence type="ECO:0000256" key="5">
    <source>
        <dbReference type="ARBA" id="ARBA00022989"/>
    </source>
</evidence>
<feature type="domain" description="SRCR" evidence="10">
    <location>
        <begin position="218"/>
        <end position="302"/>
    </location>
</feature>
<dbReference type="PANTHER" id="PTHR48071">
    <property type="entry name" value="SRCR DOMAIN-CONTAINING PROTEIN"/>
    <property type="match status" value="1"/>
</dbReference>
<dbReference type="PROSITE" id="PS00420">
    <property type="entry name" value="SRCR_1"/>
    <property type="match status" value="2"/>
</dbReference>
<organism evidence="11 12">
    <name type="scientific">Geodia barretti</name>
    <name type="common">Barrett's horny sponge</name>
    <dbReference type="NCBI Taxonomy" id="519541"/>
    <lineage>
        <taxon>Eukaryota</taxon>
        <taxon>Metazoa</taxon>
        <taxon>Porifera</taxon>
        <taxon>Demospongiae</taxon>
        <taxon>Heteroscleromorpha</taxon>
        <taxon>Tetractinellida</taxon>
        <taxon>Astrophorina</taxon>
        <taxon>Geodiidae</taxon>
        <taxon>Geodia</taxon>
    </lineage>
</organism>
<dbReference type="Proteomes" id="UP001174909">
    <property type="component" value="Unassembled WGS sequence"/>
</dbReference>
<dbReference type="PANTHER" id="PTHR48071:SF18">
    <property type="entry name" value="DELETED IN MALIGNANT BRAIN TUMORS 1 PROTEIN-RELATED"/>
    <property type="match status" value="1"/>
</dbReference>
<keyword evidence="7 9" id="KW-1015">Disulfide bond</keyword>
<dbReference type="InterPro" id="IPR001190">
    <property type="entry name" value="SRCR"/>
</dbReference>
<keyword evidence="2" id="KW-0812">Transmembrane</keyword>
<dbReference type="EMBL" id="CASHTH010003701">
    <property type="protein sequence ID" value="CAI8048099.1"/>
    <property type="molecule type" value="Genomic_DNA"/>
</dbReference>
<feature type="disulfide bond" evidence="9">
    <location>
        <begin position="60"/>
        <end position="70"/>
    </location>
</feature>
<keyword evidence="12" id="KW-1185">Reference proteome</keyword>
<feature type="disulfide bond" evidence="9">
    <location>
        <begin position="290"/>
        <end position="300"/>
    </location>
</feature>
<evidence type="ECO:0000313" key="12">
    <source>
        <dbReference type="Proteomes" id="UP001174909"/>
    </source>
</evidence>
<evidence type="ECO:0000256" key="3">
    <source>
        <dbReference type="ARBA" id="ARBA00022729"/>
    </source>
</evidence>
<keyword evidence="8" id="KW-0325">Glycoprotein</keyword>
<evidence type="ECO:0000256" key="1">
    <source>
        <dbReference type="ARBA" id="ARBA00004167"/>
    </source>
</evidence>
<keyword evidence="11" id="KW-0675">Receptor</keyword>
<evidence type="ECO:0000313" key="11">
    <source>
        <dbReference type="EMBL" id="CAI8048099.1"/>
    </source>
</evidence>
<comment type="caution">
    <text evidence="9">Lacks conserved residue(s) required for the propagation of feature annotation.</text>
</comment>
<dbReference type="PROSITE" id="PS50287">
    <property type="entry name" value="SRCR_2"/>
    <property type="match status" value="3"/>
</dbReference>
<dbReference type="GO" id="GO:0016020">
    <property type="term" value="C:membrane"/>
    <property type="evidence" value="ECO:0007669"/>
    <property type="project" value="UniProtKB-SubCell"/>
</dbReference>
<dbReference type="AlphaFoldDB" id="A0AA35X8F3"/>
<reference evidence="11" key="1">
    <citation type="submission" date="2023-03" db="EMBL/GenBank/DDBJ databases">
        <authorList>
            <person name="Steffen K."/>
            <person name="Cardenas P."/>
        </authorList>
    </citation>
    <scope>NUCLEOTIDE SEQUENCE</scope>
</reference>
<sequence>MTENEGRVEICCSRRWSAICYDGWGRIEARITCRELGFRYGAPADHGRGSGQIYRPSFSCDGHETHLQYCPFSAYCYSPEDAGVICHSSQCNETDVRLVDGQLSDANGRVEICYNGLWGSVCDDLWDAQDAQVVCRQLGYVGRLTISGRINIATLDLECNETDVRLVDGLTPHDGRVEICFNGLWGSVCDDLWDARDAQVVCRQLGYDGYLKCNETDVRLVDGRLSNANGRVEICFNGLWGSVCDDLWDARDAQVVCRQLGYVGLSISLRRYPVLTNELSLFYHLDNVYCRGDEDRLSECEH</sequence>
<dbReference type="PRINTS" id="PR00258">
    <property type="entry name" value="SPERACTRCPTR"/>
</dbReference>
<keyword evidence="4" id="KW-0677">Repeat</keyword>
<evidence type="ECO:0000256" key="7">
    <source>
        <dbReference type="ARBA" id="ARBA00023157"/>
    </source>
</evidence>
<comment type="caution">
    <text evidence="11">The sequence shown here is derived from an EMBL/GenBank/DDBJ whole genome shotgun (WGS) entry which is preliminary data.</text>
</comment>
<dbReference type="Gene3D" id="3.10.250.10">
    <property type="entry name" value="SRCR-like domain"/>
    <property type="match status" value="4"/>
</dbReference>
<accession>A0AA35X8F3</accession>
<dbReference type="SMART" id="SM00202">
    <property type="entry name" value="SR"/>
    <property type="match status" value="3"/>
</dbReference>
<comment type="subcellular location">
    <subcellularLocation>
        <location evidence="1">Membrane</location>
        <topology evidence="1">Single-pass membrane protein</topology>
    </subcellularLocation>
</comment>